<gene>
    <name evidence="8" type="ORF">PAC_04484</name>
</gene>
<dbReference type="Gene3D" id="2.40.350.20">
    <property type="match status" value="1"/>
</dbReference>
<dbReference type="Pfam" id="PF16541">
    <property type="entry name" value="AltA1"/>
    <property type="match status" value="1"/>
</dbReference>
<name>A0A1L7WP97_9HELO</name>
<evidence type="ECO:0000313" key="9">
    <source>
        <dbReference type="Proteomes" id="UP000184330"/>
    </source>
</evidence>
<organism evidence="8 9">
    <name type="scientific">Phialocephala subalpina</name>
    <dbReference type="NCBI Taxonomy" id="576137"/>
    <lineage>
        <taxon>Eukaryota</taxon>
        <taxon>Fungi</taxon>
        <taxon>Dikarya</taxon>
        <taxon>Ascomycota</taxon>
        <taxon>Pezizomycotina</taxon>
        <taxon>Leotiomycetes</taxon>
        <taxon>Helotiales</taxon>
        <taxon>Mollisiaceae</taxon>
        <taxon>Phialocephala</taxon>
        <taxon>Phialocephala fortinii species complex</taxon>
    </lineage>
</organism>
<dbReference type="AlphaFoldDB" id="A0A1L7WP97"/>
<keyword evidence="3 6" id="KW-0732">Signal</keyword>
<evidence type="ECO:0000256" key="3">
    <source>
        <dbReference type="ARBA" id="ARBA00022729"/>
    </source>
</evidence>
<evidence type="ECO:0000256" key="1">
    <source>
        <dbReference type="ARBA" id="ARBA00004613"/>
    </source>
</evidence>
<sequence>MRFSTISALALPLLSSLALADDTVTVSDLIIRNINSTIESASFSIANTTCSASQPTAVVTCGDSPYRFYIEENSLDSYNLTIYEQTGPAVGLYKEQEVSTVCRAGPTGATDYVCQSFSNLTYTLTFDGQ</sequence>
<dbReference type="GO" id="GO:0005576">
    <property type="term" value="C:extracellular region"/>
    <property type="evidence" value="ECO:0007669"/>
    <property type="project" value="UniProtKB-SubCell"/>
</dbReference>
<feature type="signal peptide" evidence="6">
    <location>
        <begin position="1"/>
        <end position="20"/>
    </location>
</feature>
<evidence type="ECO:0000256" key="2">
    <source>
        <dbReference type="ARBA" id="ARBA00022525"/>
    </source>
</evidence>
<evidence type="ECO:0000256" key="4">
    <source>
        <dbReference type="ARBA" id="ARBA00023157"/>
    </source>
</evidence>
<feature type="disulfide bond" evidence="5">
    <location>
        <begin position="102"/>
        <end position="114"/>
    </location>
</feature>
<keyword evidence="2" id="KW-0964">Secreted</keyword>
<dbReference type="PROSITE" id="PS51895">
    <property type="entry name" value="AA1"/>
    <property type="match status" value="1"/>
</dbReference>
<evidence type="ECO:0000259" key="7">
    <source>
        <dbReference type="PROSITE" id="PS51895"/>
    </source>
</evidence>
<comment type="caution">
    <text evidence="5">Lacks conserved residue(s) required for the propagation of feature annotation.</text>
</comment>
<keyword evidence="4 5" id="KW-1015">Disulfide bond</keyword>
<proteinExistence type="predicted"/>
<dbReference type="InterPro" id="IPR032382">
    <property type="entry name" value="AltA1"/>
</dbReference>
<reference evidence="8 9" key="1">
    <citation type="submission" date="2016-03" db="EMBL/GenBank/DDBJ databases">
        <authorList>
            <person name="Ploux O."/>
        </authorList>
    </citation>
    <scope>NUCLEOTIDE SEQUENCE [LARGE SCALE GENOMIC DNA]</scope>
    <source>
        <strain evidence="8 9">UAMH 11012</strain>
    </source>
</reference>
<evidence type="ECO:0000256" key="5">
    <source>
        <dbReference type="PROSITE-ProRule" id="PRU01243"/>
    </source>
</evidence>
<dbReference type="OrthoDB" id="3928926at2759"/>
<dbReference type="EMBL" id="FJOG01000005">
    <property type="protein sequence ID" value="CZR54600.1"/>
    <property type="molecule type" value="Genomic_DNA"/>
</dbReference>
<feature type="domain" description="AA1-like" evidence="7">
    <location>
        <begin position="19"/>
        <end position="127"/>
    </location>
</feature>
<accession>A0A1L7WP97</accession>
<comment type="subcellular location">
    <subcellularLocation>
        <location evidence="1">Secreted</location>
    </subcellularLocation>
</comment>
<evidence type="ECO:0000313" key="8">
    <source>
        <dbReference type="EMBL" id="CZR54600.1"/>
    </source>
</evidence>
<feature type="chain" id="PRO_5012431102" description="AA1-like domain-containing protein" evidence="6">
    <location>
        <begin position="21"/>
        <end position="129"/>
    </location>
</feature>
<protein>
    <recommendedName>
        <fullName evidence="7">AA1-like domain-containing protein</fullName>
    </recommendedName>
</protein>
<evidence type="ECO:0000256" key="6">
    <source>
        <dbReference type="SAM" id="SignalP"/>
    </source>
</evidence>
<dbReference type="Proteomes" id="UP000184330">
    <property type="component" value="Unassembled WGS sequence"/>
</dbReference>
<keyword evidence="9" id="KW-1185">Reference proteome</keyword>